<dbReference type="InterPro" id="IPR025699">
    <property type="entry name" value="ABC2_memb-like"/>
</dbReference>
<keyword evidence="1" id="KW-0472">Membrane</keyword>
<protein>
    <submittedName>
        <fullName evidence="2">BviB</fullName>
    </submittedName>
</protein>
<proteinExistence type="predicted"/>
<dbReference type="Pfam" id="PF13346">
    <property type="entry name" value="ABC2_membrane_5"/>
    <property type="match status" value="1"/>
</dbReference>
<organism evidence="2">
    <name type="scientific">Butyrivibrio fibrisolvens</name>
    <dbReference type="NCBI Taxonomy" id="831"/>
    <lineage>
        <taxon>Bacteria</taxon>
        <taxon>Bacillati</taxon>
        <taxon>Bacillota</taxon>
        <taxon>Clostridia</taxon>
        <taxon>Lachnospirales</taxon>
        <taxon>Lachnospiraceae</taxon>
        <taxon>Butyrivibrio</taxon>
    </lineage>
</organism>
<feature type="transmembrane region" description="Helical" evidence="1">
    <location>
        <begin position="21"/>
        <end position="39"/>
    </location>
</feature>
<keyword evidence="1" id="KW-0812">Transmembrane</keyword>
<reference evidence="2" key="1">
    <citation type="journal article" date="2003" name="Can. J. Microbiol.">
        <title>Butyrivibriocin AR10, a new cyclic bacteriocin produced by the ruminal anaerobe Butyrivibrio fibrisolvens AR10: characterization of the gene and peptide.</title>
        <authorList>
            <person name="Kalmokoff M.L."/>
            <person name="Cyr T.D."/>
            <person name="Hefford M.A."/>
            <person name="Whitford M.F."/>
            <person name="Teather R.M."/>
        </authorList>
    </citation>
    <scope>NUCLEOTIDE SEQUENCE</scope>
    <source>
        <strain evidence="2">AR10</strain>
    </source>
</reference>
<evidence type="ECO:0000256" key="1">
    <source>
        <dbReference type="SAM" id="Phobius"/>
    </source>
</evidence>
<keyword evidence="1" id="KW-1133">Transmembrane helix</keyword>
<dbReference type="EMBL" id="AF076529">
    <property type="protein sequence ID" value="AAC69558.2"/>
    <property type="molecule type" value="Genomic_DNA"/>
</dbReference>
<feature type="transmembrane region" description="Helical" evidence="1">
    <location>
        <begin position="117"/>
        <end position="138"/>
    </location>
</feature>
<dbReference type="AlphaFoldDB" id="Q9ZGP7"/>
<feature type="transmembrane region" description="Helical" evidence="1">
    <location>
        <begin position="86"/>
        <end position="110"/>
    </location>
</feature>
<name>Q9ZGP7_BUTFI</name>
<feature type="transmembrane region" description="Helical" evidence="1">
    <location>
        <begin position="184"/>
        <end position="207"/>
    </location>
</feature>
<accession>Q9ZGP7</accession>
<sequence length="216" mass="23688">MSGILYRDFLIIKKKYANVKTAVLLTVGVIGSIILGFYLSSILGLMLPLITGGIVVSIFSEDDKDNWNKAVKTLPVSNLEIVGARYAIVEFMIVVTACIGALFNVLAALMHSEDFMAIYYIFPLVGIVMATISSLFTLPFCYKYGVQGANSTSIAILFIIGAGVAYIRKGQGLNVIKIIENIPFLWLVIGLVLFIFALLILSLYISVKVFEKENVK</sequence>
<gene>
    <name evidence="2" type="primary">bviC</name>
</gene>
<feature type="transmembrane region" description="Helical" evidence="1">
    <location>
        <begin position="144"/>
        <end position="164"/>
    </location>
</feature>
<evidence type="ECO:0000313" key="2">
    <source>
        <dbReference type="EMBL" id="AAC69558.2"/>
    </source>
</evidence>